<comment type="caution">
    <text evidence="3">The sequence shown here is derived from an EMBL/GenBank/DDBJ whole genome shotgun (WGS) entry which is preliminary data.</text>
</comment>
<dbReference type="SMART" id="SM00799">
    <property type="entry name" value="DENN"/>
    <property type="match status" value="1"/>
</dbReference>
<dbReference type="InterPro" id="IPR001194">
    <property type="entry name" value="cDENN_dom"/>
</dbReference>
<dbReference type="FunFam" id="3.40.50.11500:FF:000004">
    <property type="entry name" value="DENN domain-containing protein 2C isoform X1"/>
    <property type="match status" value="1"/>
</dbReference>
<protein>
    <recommendedName>
        <fullName evidence="2">UDENN domain-containing protein</fullName>
    </recommendedName>
</protein>
<dbReference type="SMART" id="SM00800">
    <property type="entry name" value="uDENN"/>
    <property type="match status" value="1"/>
</dbReference>
<dbReference type="InterPro" id="IPR005112">
    <property type="entry name" value="dDENN_dom"/>
</dbReference>
<dbReference type="InParanoid" id="A0A6L2PNY7"/>
<dbReference type="InterPro" id="IPR005113">
    <property type="entry name" value="uDENN_dom"/>
</dbReference>
<feature type="compositionally biased region" description="Low complexity" evidence="1">
    <location>
        <begin position="828"/>
        <end position="837"/>
    </location>
</feature>
<sequence>MSYVSPSEARSRVANIKKKFEIINNDSTSSATSNTYLTKNSVNRNVLGNKAQPSNGFKSSVSPRKKILHSASSDTSDSPKKLPNPSPSIKPPSGQVKAERQVSSACGRVHIRRSPAFRCDRIVRGRNVIGQMNGISERTRSLVDNRVRQFEGGQSLKSVVKKLNVLPLAPSDAADVSSKSCRPQTQRQLAVGEDDTTKTIRTALKSGNSVATVHVTENCLVDNPGTYTDFTGKAILSNRTDLEKTETVPPHRLPKSGSGYGSVSKVQVQPSPSFLHRYVNNRAKFPLQNKQVSSNHALENLSTVRNVEQKELGSRASLMPVPSRNKVNNSQGPNDMKCVKGQTSQDTLQEEAGSSDMILTDTLKAALKAPLPSGPPPKKPPRTFAHNTPSPDNAGQHNVSMPSAIQPVSNEDSLQHVKFTNSASEKIVKPIRSKTESQIMLKKLERVLLNHEQGSGGVVLRPRSPAVKKHVKDQATVTYSEPESNTTKPVGRVGPLPSLPLERELLTSHRTSAIADNLRFHGCLNFSCVSPYSDNHFHPQFHVYEKVPEKQSEFFVASPKNYLRAGGISKPYGALLRCKSRSEEHIYAEPFDYADKTHVYRHKAHDRKSPQAVMKSGESVGDLSNIGASVREFQNQMSHSLHSKNTSRRAALHYLCTPLHTNGIAEVAENGMKARNNEPKKSESVVPTVAGRHVSNNSPQSLGAESASDERKKPPLVRLAALVRGGQTSGFTNVAQNNVERLKIQLLMNQAFGTPVKGLPTSQLDQTGSDSDSLASTPDDGGFSTIFQKLEAESVGEYSPDTNRAGMSAARCADPTVDGDDSSSTNSAEQQELLTQQAEERKVYVRRVSSIAYRRACSSALTPSAFPHLFQCVLLVGLNLDPSDKKTKVPYIKTQYPLDADVPPHIEKLCFPDAADWPPPPPSQPSCGGNDEQSYSLVITSDTGARRFGYCRRVQPEGSSLCLPLAYCIISPFRASGFYYKILAELESRHGEAECLQTAFIKQLYSCHFPGPGQSLKLSMADTSHSVAGSVSNVVLAVRRPRDSRLEEHDLAQLFSALCVPALLKLFGSLLLERKVILISSSLSRLSSCVEALESILYPFSWQHTLIPVLPTSLLDICLSPTPYIVGIVRGRDATGLPGPIDDGMVITVDLDEKRILQCVGDEMSILPQRLRRCLKVALQLVTNTTQPWDASRNVLVSEAFVRMFVEVCGHYRNHIVTQQDSTKIFERESFIKAITSQSIRSFLEWFTETAMFSAFIESRLESESDITGMFDQRCLEHSEEMENNTKLFLRNYKMLNKKVKTFGEIKCAHLCEDSASVKHHNVVHIEMHISLFLYCGSCSLEIYFAWCFSLGKGGGLMTIPLNTKEGCVVLPCLCMCAHAPVPCCFVRCIPISKVYSSVEDLVTRLSLCEEFILHMIRMIGYAEGHCNNLHVMLLKLGPAEGLDTIFVGLMPSLTFITDAITEAVILVTEARAMMEI</sequence>
<dbReference type="Gene3D" id="3.40.50.11500">
    <property type="match status" value="1"/>
</dbReference>
<gene>
    <name evidence="3" type="ORF">Cfor_02047</name>
</gene>
<dbReference type="Pfam" id="PF02141">
    <property type="entry name" value="DENN"/>
    <property type="match status" value="1"/>
</dbReference>
<feature type="compositionally biased region" description="Polar residues" evidence="1">
    <location>
        <begin position="475"/>
        <end position="488"/>
    </location>
</feature>
<feature type="compositionally biased region" description="Polar residues" evidence="1">
    <location>
        <begin position="760"/>
        <end position="776"/>
    </location>
</feature>
<feature type="compositionally biased region" description="Polar residues" evidence="1">
    <location>
        <begin position="694"/>
        <end position="703"/>
    </location>
</feature>
<feature type="domain" description="UDENN" evidence="2">
    <location>
        <begin position="871"/>
        <end position="1267"/>
    </location>
</feature>
<organism evidence="3 4">
    <name type="scientific">Coptotermes formosanus</name>
    <name type="common">Formosan subterranean termite</name>
    <dbReference type="NCBI Taxonomy" id="36987"/>
    <lineage>
        <taxon>Eukaryota</taxon>
        <taxon>Metazoa</taxon>
        <taxon>Ecdysozoa</taxon>
        <taxon>Arthropoda</taxon>
        <taxon>Hexapoda</taxon>
        <taxon>Insecta</taxon>
        <taxon>Pterygota</taxon>
        <taxon>Neoptera</taxon>
        <taxon>Polyneoptera</taxon>
        <taxon>Dictyoptera</taxon>
        <taxon>Blattodea</taxon>
        <taxon>Blattoidea</taxon>
        <taxon>Termitoidae</taxon>
        <taxon>Rhinotermitidae</taxon>
        <taxon>Coptotermes</taxon>
    </lineage>
</organism>
<dbReference type="SMART" id="SM00801">
    <property type="entry name" value="dDENN"/>
    <property type="match status" value="1"/>
</dbReference>
<dbReference type="InterPro" id="IPR043153">
    <property type="entry name" value="DENN_C"/>
</dbReference>
<evidence type="ECO:0000259" key="2">
    <source>
        <dbReference type="PROSITE" id="PS50211"/>
    </source>
</evidence>
<evidence type="ECO:0000256" key="1">
    <source>
        <dbReference type="SAM" id="MobiDB-lite"/>
    </source>
</evidence>
<feature type="region of interest" description="Disordered" evidence="1">
    <location>
        <begin position="674"/>
        <end position="713"/>
    </location>
</feature>
<feature type="region of interest" description="Disordered" evidence="1">
    <location>
        <begin position="44"/>
        <end position="105"/>
    </location>
</feature>
<name>A0A6L2PNY7_COPFO</name>
<dbReference type="Pfam" id="PF03456">
    <property type="entry name" value="uDENN"/>
    <property type="match status" value="1"/>
</dbReference>
<evidence type="ECO:0000313" key="4">
    <source>
        <dbReference type="Proteomes" id="UP000502823"/>
    </source>
</evidence>
<feature type="compositionally biased region" description="Low complexity" evidence="1">
    <location>
        <begin position="255"/>
        <end position="265"/>
    </location>
</feature>
<feature type="region of interest" description="Disordered" evidence="1">
    <location>
        <begin position="319"/>
        <end position="346"/>
    </location>
</feature>
<keyword evidence="4" id="KW-1185">Reference proteome</keyword>
<feature type="region of interest" description="Disordered" evidence="1">
    <location>
        <begin position="242"/>
        <end position="265"/>
    </location>
</feature>
<dbReference type="Proteomes" id="UP000502823">
    <property type="component" value="Unassembled WGS sequence"/>
</dbReference>
<dbReference type="PANTHER" id="PTHR15288">
    <property type="entry name" value="DENN DOMAIN-CONTAINING PROTEIN 2"/>
    <property type="match status" value="1"/>
</dbReference>
<feature type="compositionally biased region" description="Polar residues" evidence="1">
    <location>
        <begin position="385"/>
        <end position="398"/>
    </location>
</feature>
<feature type="compositionally biased region" description="Polar residues" evidence="1">
    <location>
        <begin position="177"/>
        <end position="188"/>
    </location>
</feature>
<dbReference type="PROSITE" id="PS50211">
    <property type="entry name" value="DENN"/>
    <property type="match status" value="1"/>
</dbReference>
<dbReference type="Gene3D" id="3.30.450.200">
    <property type="match status" value="1"/>
</dbReference>
<dbReference type="OrthoDB" id="10266080at2759"/>
<reference evidence="4" key="1">
    <citation type="submission" date="2020-01" db="EMBL/GenBank/DDBJ databases">
        <title>Draft genome sequence of the Termite Coptotermes fromosanus.</title>
        <authorList>
            <person name="Itakura S."/>
            <person name="Yosikawa Y."/>
            <person name="Umezawa K."/>
        </authorList>
    </citation>
    <scope>NUCLEOTIDE SEQUENCE [LARGE SCALE GENOMIC DNA]</scope>
</reference>
<feature type="region of interest" description="Disordered" evidence="1">
    <location>
        <begin position="797"/>
        <end position="837"/>
    </location>
</feature>
<dbReference type="Pfam" id="PF03455">
    <property type="entry name" value="dDENN"/>
    <property type="match status" value="1"/>
</dbReference>
<dbReference type="EMBL" id="BLKM01000354">
    <property type="protein sequence ID" value="GFG32248.1"/>
    <property type="molecule type" value="Genomic_DNA"/>
</dbReference>
<dbReference type="InterPro" id="IPR037516">
    <property type="entry name" value="Tripartite_DENN"/>
</dbReference>
<feature type="region of interest" description="Disordered" evidence="1">
    <location>
        <begin position="465"/>
        <end position="496"/>
    </location>
</feature>
<proteinExistence type="predicted"/>
<dbReference type="PANTHER" id="PTHR15288:SF0">
    <property type="entry name" value="UDENN DOMAIN-CONTAINING PROTEIN"/>
    <property type="match status" value="1"/>
</dbReference>
<feature type="region of interest" description="Disordered" evidence="1">
    <location>
        <begin position="758"/>
        <end position="782"/>
    </location>
</feature>
<dbReference type="InterPro" id="IPR051942">
    <property type="entry name" value="DENN_domain_containing_2"/>
</dbReference>
<feature type="region of interest" description="Disordered" evidence="1">
    <location>
        <begin position="173"/>
        <end position="193"/>
    </location>
</feature>
<feature type="compositionally biased region" description="Polar residues" evidence="1">
    <location>
        <begin position="44"/>
        <end position="62"/>
    </location>
</feature>
<feature type="region of interest" description="Disordered" evidence="1">
    <location>
        <begin position="367"/>
        <end position="398"/>
    </location>
</feature>
<accession>A0A6L2PNY7</accession>
<evidence type="ECO:0000313" key="3">
    <source>
        <dbReference type="EMBL" id="GFG32248.1"/>
    </source>
</evidence>